<evidence type="ECO:0000313" key="1">
    <source>
        <dbReference type="EMBL" id="PJJ26703.1"/>
    </source>
</evidence>
<name>A0A2M8YZS9_9FIRM</name>
<protein>
    <submittedName>
        <fullName evidence="1">Uncharacterized protein</fullName>
    </submittedName>
</protein>
<dbReference type="Proteomes" id="UP000231092">
    <property type="component" value="Unassembled WGS sequence"/>
</dbReference>
<evidence type="ECO:0000313" key="2">
    <source>
        <dbReference type="Proteomes" id="UP000231092"/>
    </source>
</evidence>
<reference evidence="1 2" key="1">
    <citation type="submission" date="2017-11" db="EMBL/GenBank/DDBJ databases">
        <title>Understudied soil microbes with underappreciated capabilities: Untangling the Clostridium saccharolyticum group.</title>
        <authorList>
            <person name="Leschine S."/>
        </authorList>
    </citation>
    <scope>NUCLEOTIDE SEQUENCE [LARGE SCALE GENOMIC DNA]</scope>
    <source>
        <strain evidence="1 2">18A</strain>
    </source>
</reference>
<comment type="caution">
    <text evidence="1">The sequence shown here is derived from an EMBL/GenBank/DDBJ whole genome shotgun (WGS) entry which is preliminary data.</text>
</comment>
<gene>
    <name evidence="1" type="ORF">H171_0143</name>
</gene>
<dbReference type="EMBL" id="PGET01000001">
    <property type="protein sequence ID" value="PJJ26703.1"/>
    <property type="molecule type" value="Genomic_DNA"/>
</dbReference>
<dbReference type="AlphaFoldDB" id="A0A2M8YZS9"/>
<proteinExistence type="predicted"/>
<accession>A0A2M8YZS9</accession>
<sequence>MEKYIKAIVIHLDPFKSEVIFEKNVKNKLAEYDFGGNICQAYEMSMDMR</sequence>
<organism evidence="1 2">
    <name type="scientific">[Clostridium] celerecrescens 18A</name>
    <dbReference type="NCBI Taxonomy" id="1286362"/>
    <lineage>
        <taxon>Bacteria</taxon>
        <taxon>Bacillati</taxon>
        <taxon>Bacillota</taxon>
        <taxon>Clostridia</taxon>
        <taxon>Lachnospirales</taxon>
        <taxon>Lachnospiraceae</taxon>
        <taxon>Lacrimispora</taxon>
    </lineage>
</organism>